<dbReference type="AlphaFoldDB" id="A0A0E9TTG8"/>
<evidence type="ECO:0000313" key="1">
    <source>
        <dbReference type="EMBL" id="JAH56033.1"/>
    </source>
</evidence>
<dbReference type="EMBL" id="GBXM01052544">
    <property type="protein sequence ID" value="JAH56033.1"/>
    <property type="molecule type" value="Transcribed_RNA"/>
</dbReference>
<accession>A0A0E9TTG8</accession>
<name>A0A0E9TTG8_ANGAN</name>
<proteinExistence type="predicted"/>
<organism evidence="1">
    <name type="scientific">Anguilla anguilla</name>
    <name type="common">European freshwater eel</name>
    <name type="synonym">Muraena anguilla</name>
    <dbReference type="NCBI Taxonomy" id="7936"/>
    <lineage>
        <taxon>Eukaryota</taxon>
        <taxon>Metazoa</taxon>
        <taxon>Chordata</taxon>
        <taxon>Craniata</taxon>
        <taxon>Vertebrata</taxon>
        <taxon>Euteleostomi</taxon>
        <taxon>Actinopterygii</taxon>
        <taxon>Neopterygii</taxon>
        <taxon>Teleostei</taxon>
        <taxon>Anguilliformes</taxon>
        <taxon>Anguillidae</taxon>
        <taxon>Anguilla</taxon>
    </lineage>
</organism>
<protein>
    <submittedName>
        <fullName evidence="1">Uncharacterized protein</fullName>
    </submittedName>
</protein>
<sequence length="37" mass="4674">MTFLEGFLLPNFKIKVQFKNTIITFRRFFYFFVILRH</sequence>
<reference evidence="1" key="2">
    <citation type="journal article" date="2015" name="Fish Shellfish Immunol.">
        <title>Early steps in the European eel (Anguilla anguilla)-Vibrio vulnificus interaction in the gills: Role of the RtxA13 toxin.</title>
        <authorList>
            <person name="Callol A."/>
            <person name="Pajuelo D."/>
            <person name="Ebbesson L."/>
            <person name="Teles M."/>
            <person name="MacKenzie S."/>
            <person name="Amaro C."/>
        </authorList>
    </citation>
    <scope>NUCLEOTIDE SEQUENCE</scope>
</reference>
<reference evidence="1" key="1">
    <citation type="submission" date="2014-11" db="EMBL/GenBank/DDBJ databases">
        <authorList>
            <person name="Amaro Gonzalez C."/>
        </authorList>
    </citation>
    <scope>NUCLEOTIDE SEQUENCE</scope>
</reference>